<dbReference type="PANTHER" id="PTHR43308">
    <property type="entry name" value="OUTER MEMBRANE PROTEIN ALPHA-RELATED"/>
    <property type="match status" value="1"/>
</dbReference>
<evidence type="ECO:0000256" key="1">
    <source>
        <dbReference type="SAM" id="MobiDB-lite"/>
    </source>
</evidence>
<name>A0ABT1YCN9_9BACL</name>
<evidence type="ECO:0000259" key="2">
    <source>
        <dbReference type="PROSITE" id="PS51272"/>
    </source>
</evidence>
<dbReference type="InterPro" id="IPR008964">
    <property type="entry name" value="Invasin/intimin_cell_adhesion"/>
</dbReference>
<organism evidence="3 4">
    <name type="scientific">Paenibacillus radicis</name>
    <name type="common">ex Xue et al. 2023</name>
    <dbReference type="NCBI Taxonomy" id="2972489"/>
    <lineage>
        <taxon>Bacteria</taxon>
        <taxon>Bacillati</taxon>
        <taxon>Bacillota</taxon>
        <taxon>Bacilli</taxon>
        <taxon>Bacillales</taxon>
        <taxon>Paenibacillaceae</taxon>
        <taxon>Paenibacillus</taxon>
    </lineage>
</organism>
<dbReference type="Pfam" id="PF00395">
    <property type="entry name" value="SLH"/>
    <property type="match status" value="3"/>
</dbReference>
<feature type="compositionally biased region" description="Low complexity" evidence="1">
    <location>
        <begin position="903"/>
        <end position="916"/>
    </location>
</feature>
<dbReference type="PANTHER" id="PTHR43308:SF5">
    <property type="entry name" value="S-LAYER PROTEIN _ PEPTIDOGLYCAN ENDO-BETA-N-ACETYLGLUCOSAMINIDASE"/>
    <property type="match status" value="1"/>
</dbReference>
<accession>A0ABT1YCN9</accession>
<dbReference type="InterPro" id="IPR001119">
    <property type="entry name" value="SLH_dom"/>
</dbReference>
<protein>
    <submittedName>
        <fullName evidence="3">S-layer homology domain-containing protein</fullName>
    </submittedName>
</protein>
<feature type="region of interest" description="Disordered" evidence="1">
    <location>
        <begin position="899"/>
        <end position="919"/>
    </location>
</feature>
<feature type="domain" description="SLH" evidence="2">
    <location>
        <begin position="1112"/>
        <end position="1178"/>
    </location>
</feature>
<comment type="caution">
    <text evidence="3">The sequence shown here is derived from an EMBL/GenBank/DDBJ whole genome shotgun (WGS) entry which is preliminary data.</text>
</comment>
<dbReference type="Gene3D" id="2.60.40.1080">
    <property type="match status" value="3"/>
</dbReference>
<reference evidence="3 4" key="1">
    <citation type="submission" date="2022-08" db="EMBL/GenBank/DDBJ databases">
        <title>Paenibacillus endoradicis sp. nov., Paenibacillus radicibacter sp. nov and Paenibacillus pararadicis sp. nov., three cold-adapted plant growth-promoting bacteria isolated from root of Larix gmelinii in Great Khingan.</title>
        <authorList>
            <person name="Xue H."/>
        </authorList>
    </citation>
    <scope>NUCLEOTIDE SEQUENCE [LARGE SCALE GENOMIC DNA]</scope>
    <source>
        <strain evidence="3 4">N5-1-1-5</strain>
    </source>
</reference>
<dbReference type="EMBL" id="JANQBD010000002">
    <property type="protein sequence ID" value="MCR8630179.1"/>
    <property type="molecule type" value="Genomic_DNA"/>
</dbReference>
<gene>
    <name evidence="3" type="ORF">NV381_03085</name>
</gene>
<dbReference type="Pfam" id="PF02368">
    <property type="entry name" value="Big_2"/>
    <property type="match status" value="2"/>
</dbReference>
<feature type="domain" description="SLH" evidence="2">
    <location>
        <begin position="1179"/>
        <end position="1237"/>
    </location>
</feature>
<dbReference type="InterPro" id="IPR003343">
    <property type="entry name" value="Big_2"/>
</dbReference>
<dbReference type="InterPro" id="IPR051465">
    <property type="entry name" value="Cell_Envelope_Struct_Comp"/>
</dbReference>
<dbReference type="PROSITE" id="PS51272">
    <property type="entry name" value="SLH"/>
    <property type="match status" value="3"/>
</dbReference>
<feature type="domain" description="SLH" evidence="2">
    <location>
        <begin position="1051"/>
        <end position="1111"/>
    </location>
</feature>
<dbReference type="Proteomes" id="UP001300012">
    <property type="component" value="Unassembled WGS sequence"/>
</dbReference>
<keyword evidence="4" id="KW-1185">Reference proteome</keyword>
<proteinExistence type="predicted"/>
<dbReference type="SMART" id="SM00635">
    <property type="entry name" value="BID_2"/>
    <property type="match status" value="3"/>
</dbReference>
<evidence type="ECO:0000313" key="4">
    <source>
        <dbReference type="Proteomes" id="UP001300012"/>
    </source>
</evidence>
<dbReference type="RefSeq" id="WP_258211799.1">
    <property type="nucleotide sequence ID" value="NZ_JANQBD010000002.1"/>
</dbReference>
<evidence type="ECO:0000313" key="3">
    <source>
        <dbReference type="EMBL" id="MCR8630179.1"/>
    </source>
</evidence>
<dbReference type="SUPFAM" id="SSF49373">
    <property type="entry name" value="Invasin/intimin cell-adhesion fragments"/>
    <property type="match status" value="3"/>
</dbReference>
<sequence length="1237" mass="132823">MFSVCLHHNRMRFRRISIIYMLLSILLILSWGAPIQVKGAGAAFTNFSVEPETTVLYSGYSSGGTYTKETPAYHFKMTSTDALQEGDTIEILLPYGFNFVGNPHFYGMWTTDVSVPSNSFEVRVNGLTLTLFDSVTTQRSDDGQPMVFFHMNQPIPAGGDVDIKLTNFLITPDYHYVEPKASQFAVSTRSNSVQRTTFSNIYFRSIVNFRPDMSTYAAAANTSYQFKFTVMQQIKPMDLITLKFPAGITLPTAIDVSKVQIGGVPVTMANVVGDKLQLQPSQLLTSYSAALITIDASALIANPAVHGYYTFEISTSVDLEAASGRFGIIPQGGASLADNPYSDEGYVEVNSDGNLRFRFTSPTILKGGDTVTVTSSAGTVLSDTAIAATDIHIESGMGLEMDGYSPASVTRLAGNKLQFVLPPEYYLIPDYSLVFSMPNLFVQYGVYDMQVTTSQTVKPNTVPLTITPDTVQEFTVIPAIPWASETNVPYTFSLQPNEPLVAANDDFITLSLPPQLKVPVVLDPITNSGAIDPNLVRVNGVPAKKAIYSSYFGMSILKVTVPQDIPLLGRMEIAVSGNASWMNPDEGTYAFSVYPKYSSSSSATLSVRYNKITGISASPQTVQLQLGGKVSQQLKVTAQQSNNSVMDVTNAVYGTAYRSSDSTVATVTADGFIEAKQSGTSVITVTSGVYSDMVSVTVVKADVLPPVNEITGITAEPRTVQLQLGGKVSQQLKVTAQQSNNSVMDVTNAVYGTAYRSSNSTVATVTADGLIEAKQSGTSIITVTSGVYSDTVSVTVAKANVPPPVNEITSIMAAPKNVELQLVGKVSQQLSVTAQQSNNSVSDVTNAVYGTAYRSSNSTVATVTADGLIEAKQAGTAVITVTKSVYSDTVNVTVNPVYSRPRTSSSSSIETTSTATGAAEDQLSVEKEIIAVLGGEVTLPSAGSVMIPPEALLVNGKVKVSVQANPPPNIMGRTNIRRIVDFTSSTGANLNKPIQISLKYDGSSISPGLKPAVYVFNRTQGKWLYVGGVVTGNDTVAIEVNYWGTFAVFSAEVHVFNDMNGHWAAQYVDRLTGRNVVDGFEDNTFRPDQSVTRVQLVKMIADALAFKASGTSTYFADSELLPDWAKDAVAQTAQDGLIQGYEEKGSAWFKPNQPLTRAELAVILSRVLDRNAVHTNKAVSAFTDQKDIPEWAQPAVMAVSAAKIVSGYPDGAFRHGSYVTRAEAAKMIYMLLETVHI</sequence>